<organism evidence="2 3">
    <name type="scientific">Xanthobacter agilis</name>
    <dbReference type="NCBI Taxonomy" id="47492"/>
    <lineage>
        <taxon>Bacteria</taxon>
        <taxon>Pseudomonadati</taxon>
        <taxon>Pseudomonadota</taxon>
        <taxon>Alphaproteobacteria</taxon>
        <taxon>Hyphomicrobiales</taxon>
        <taxon>Xanthobacteraceae</taxon>
        <taxon>Xanthobacter</taxon>
    </lineage>
</organism>
<name>A0ABU0LE65_XANAG</name>
<evidence type="ECO:0000256" key="1">
    <source>
        <dbReference type="SAM" id="Phobius"/>
    </source>
</evidence>
<comment type="caution">
    <text evidence="2">The sequence shown here is derived from an EMBL/GenBank/DDBJ whole genome shotgun (WGS) entry which is preliminary data.</text>
</comment>
<evidence type="ECO:0000313" key="3">
    <source>
        <dbReference type="Proteomes" id="UP001241747"/>
    </source>
</evidence>
<accession>A0ABU0LE65</accession>
<sequence>MGPILLIAIAAAAASALLAAGVAAGSVLAVPLFYLAPLPVMIAGIAFSPIAAGLAVVLAGAGLGLMFGGAFLLAYVLGIGAPAFALAYAAMLARPNEAQPDELVWYPVGHLVLLAAGFATLSVGVAVFSMAGDYETYRAAVTATFDAMLGPATAGPDAEAGRAFMAHVLPPMAGLLTMVSQLICLYLAGRAARISDRMGRPWPQLSMMRLPRMAPFVLGAALVVTMLPGLLGLVGSVAAATVMLAFSLVGFAVVHAITIGYGGRAMILAALWLTTVVLGWPVLAMAVLGFTDALFDFRARLAGRPLPPAKDR</sequence>
<feature type="transmembrane region" description="Helical" evidence="1">
    <location>
        <begin position="103"/>
        <end position="127"/>
    </location>
</feature>
<protein>
    <recommendedName>
        <fullName evidence="4">DUF2232 domain-containing protein</fullName>
    </recommendedName>
</protein>
<keyword evidence="1" id="KW-1133">Transmembrane helix</keyword>
<keyword evidence="1" id="KW-0472">Membrane</keyword>
<reference evidence="2 3" key="1">
    <citation type="submission" date="2023-07" db="EMBL/GenBank/DDBJ databases">
        <title>Genomic Encyclopedia of Type Strains, Phase IV (KMG-IV): sequencing the most valuable type-strain genomes for metagenomic binning, comparative biology and taxonomic classification.</title>
        <authorList>
            <person name="Goeker M."/>
        </authorList>
    </citation>
    <scope>NUCLEOTIDE SEQUENCE [LARGE SCALE GENOMIC DNA]</scope>
    <source>
        <strain evidence="2 3">DSM 3770</strain>
    </source>
</reference>
<feature type="transmembrane region" description="Helical" evidence="1">
    <location>
        <begin position="168"/>
        <end position="189"/>
    </location>
</feature>
<evidence type="ECO:0000313" key="2">
    <source>
        <dbReference type="EMBL" id="MDQ0505429.1"/>
    </source>
</evidence>
<feature type="transmembrane region" description="Helical" evidence="1">
    <location>
        <begin position="210"/>
        <end position="231"/>
    </location>
</feature>
<keyword evidence="3" id="KW-1185">Reference proteome</keyword>
<feature type="transmembrane region" description="Helical" evidence="1">
    <location>
        <begin position="237"/>
        <end position="257"/>
    </location>
</feature>
<proteinExistence type="predicted"/>
<feature type="transmembrane region" description="Helical" evidence="1">
    <location>
        <begin position="39"/>
        <end position="63"/>
    </location>
</feature>
<dbReference type="RefSeq" id="WP_237344103.1">
    <property type="nucleotide sequence ID" value="NZ_JABWGX010000002.1"/>
</dbReference>
<dbReference type="Proteomes" id="UP001241747">
    <property type="component" value="Unassembled WGS sequence"/>
</dbReference>
<evidence type="ECO:0008006" key="4">
    <source>
        <dbReference type="Google" id="ProtNLM"/>
    </source>
</evidence>
<gene>
    <name evidence="2" type="ORF">QOZ94_002225</name>
</gene>
<feature type="transmembrane region" description="Helical" evidence="1">
    <location>
        <begin position="70"/>
        <end position="91"/>
    </location>
</feature>
<keyword evidence="1" id="KW-0812">Transmembrane</keyword>
<feature type="transmembrane region" description="Helical" evidence="1">
    <location>
        <begin position="139"/>
        <end position="156"/>
    </location>
</feature>
<dbReference type="EMBL" id="JAUSVY010000004">
    <property type="protein sequence ID" value="MDQ0505429.1"/>
    <property type="molecule type" value="Genomic_DNA"/>
</dbReference>
<feature type="transmembrane region" description="Helical" evidence="1">
    <location>
        <begin position="269"/>
        <end position="290"/>
    </location>
</feature>